<dbReference type="OrthoDB" id="10257948at2759"/>
<name>A0A9Q0CPV2_9POAL</name>
<dbReference type="Pfam" id="PF00085">
    <property type="entry name" value="Thioredoxin"/>
    <property type="match status" value="1"/>
</dbReference>
<sequence length="329" mass="37034">MRGERAPAVQEPEESILGAFHLGNGPSFHSTFHFLSPAAPDLDLSSSRATWAREEHELKLFLGALTCLFLYSRAVFCCHRDLSLSHLHLEKVATEHSGDISHSFFPKSKPVPRSLQIQPIMDESQVAQIVEKQVLTVAKAVEDKIDEEIAALDRLDLDDLEGLRERRLQQMKKMADKRSKWISLGHGEYTEIGEKEFFAAVKASERVVCHFYRENWPCKVMDKHLAILAKQHMETRFLKVHAEKSPFLTEKLRVVVLPTLALVKNAKVDDYIVGFNELGGTDGFSTEVLEERLARAKVIFLEGEGSRPAKASSAKRSVRQSDANLSDSD</sequence>
<evidence type="ECO:0000313" key="4">
    <source>
        <dbReference type="Proteomes" id="UP001151287"/>
    </source>
</evidence>
<comment type="caution">
    <text evidence="3">The sequence shown here is derived from an EMBL/GenBank/DDBJ whole genome shotgun (WGS) entry which is preliminary data.</text>
</comment>
<dbReference type="EMBL" id="JAMQYH010000002">
    <property type="protein sequence ID" value="KAJ1697974.1"/>
    <property type="molecule type" value="Genomic_DNA"/>
</dbReference>
<dbReference type="InterPro" id="IPR013766">
    <property type="entry name" value="Thioredoxin_domain"/>
</dbReference>
<evidence type="ECO:0000313" key="3">
    <source>
        <dbReference type="EMBL" id="KAJ1697974.1"/>
    </source>
</evidence>
<evidence type="ECO:0000259" key="2">
    <source>
        <dbReference type="Pfam" id="PF00085"/>
    </source>
</evidence>
<evidence type="ECO:0000256" key="1">
    <source>
        <dbReference type="SAM" id="MobiDB-lite"/>
    </source>
</evidence>
<feature type="compositionally biased region" description="Low complexity" evidence="1">
    <location>
        <begin position="306"/>
        <end position="315"/>
    </location>
</feature>
<organism evidence="3 4">
    <name type="scientific">Rhynchospora breviuscula</name>
    <dbReference type="NCBI Taxonomy" id="2022672"/>
    <lineage>
        <taxon>Eukaryota</taxon>
        <taxon>Viridiplantae</taxon>
        <taxon>Streptophyta</taxon>
        <taxon>Embryophyta</taxon>
        <taxon>Tracheophyta</taxon>
        <taxon>Spermatophyta</taxon>
        <taxon>Magnoliopsida</taxon>
        <taxon>Liliopsida</taxon>
        <taxon>Poales</taxon>
        <taxon>Cyperaceae</taxon>
        <taxon>Cyperoideae</taxon>
        <taxon>Rhynchosporeae</taxon>
        <taxon>Rhynchospora</taxon>
    </lineage>
</organism>
<dbReference type="SUPFAM" id="SSF52833">
    <property type="entry name" value="Thioredoxin-like"/>
    <property type="match status" value="1"/>
</dbReference>
<accession>A0A9Q0CPV2</accession>
<reference evidence="3" key="1">
    <citation type="journal article" date="2022" name="Cell">
        <title>Repeat-based holocentromeres influence genome architecture and karyotype evolution.</title>
        <authorList>
            <person name="Hofstatter P.G."/>
            <person name="Thangavel G."/>
            <person name="Lux T."/>
            <person name="Neumann P."/>
            <person name="Vondrak T."/>
            <person name="Novak P."/>
            <person name="Zhang M."/>
            <person name="Costa L."/>
            <person name="Castellani M."/>
            <person name="Scott A."/>
            <person name="Toegelov H."/>
            <person name="Fuchs J."/>
            <person name="Mata-Sucre Y."/>
            <person name="Dias Y."/>
            <person name="Vanzela A.L.L."/>
            <person name="Huettel B."/>
            <person name="Almeida C.C.S."/>
            <person name="Simkova H."/>
            <person name="Souza G."/>
            <person name="Pedrosa-Harand A."/>
            <person name="Macas J."/>
            <person name="Mayer K.F.X."/>
            <person name="Houben A."/>
            <person name="Marques A."/>
        </authorList>
    </citation>
    <scope>NUCLEOTIDE SEQUENCE</scope>
    <source>
        <strain evidence="3">RhyBre1mFocal</strain>
    </source>
</reference>
<dbReference type="CDD" id="cd02989">
    <property type="entry name" value="Phd_like_TxnDC9"/>
    <property type="match status" value="1"/>
</dbReference>
<gene>
    <name evidence="3" type="ORF">LUZ63_006486</name>
</gene>
<dbReference type="PANTHER" id="PTHR21148">
    <property type="entry name" value="THIOREDOXIN DOMAIN-CONTAINING PROTEIN 9"/>
    <property type="match status" value="1"/>
</dbReference>
<dbReference type="InterPro" id="IPR036249">
    <property type="entry name" value="Thioredoxin-like_sf"/>
</dbReference>
<dbReference type="Proteomes" id="UP001151287">
    <property type="component" value="Unassembled WGS sequence"/>
</dbReference>
<dbReference type="AlphaFoldDB" id="A0A9Q0CPV2"/>
<dbReference type="Gene3D" id="3.40.30.10">
    <property type="entry name" value="Glutaredoxin"/>
    <property type="match status" value="1"/>
</dbReference>
<feature type="region of interest" description="Disordered" evidence="1">
    <location>
        <begin position="305"/>
        <end position="329"/>
    </location>
</feature>
<keyword evidence="4" id="KW-1185">Reference proteome</keyword>
<protein>
    <recommendedName>
        <fullName evidence="2">Thioredoxin domain-containing protein</fullName>
    </recommendedName>
</protein>
<feature type="domain" description="Thioredoxin" evidence="2">
    <location>
        <begin position="192"/>
        <end position="277"/>
    </location>
</feature>
<proteinExistence type="predicted"/>